<keyword evidence="4" id="KW-1185">Reference proteome</keyword>
<dbReference type="Pfam" id="PF04176">
    <property type="entry name" value="TIP41"/>
    <property type="match status" value="1"/>
</dbReference>
<feature type="compositionally biased region" description="Low complexity" evidence="2">
    <location>
        <begin position="44"/>
        <end position="61"/>
    </location>
</feature>
<proteinExistence type="inferred from homology"/>
<gene>
    <name evidence="3" type="ORF">PTSG_08651</name>
</gene>
<evidence type="ECO:0000313" key="3">
    <source>
        <dbReference type="EMBL" id="EGD77553.1"/>
    </source>
</evidence>
<dbReference type="FunCoup" id="F2UKA4">
    <property type="interactions" value="1116"/>
</dbReference>
<dbReference type="InParanoid" id="F2UKA4"/>
<organism evidence="4">
    <name type="scientific">Salpingoeca rosetta (strain ATCC 50818 / BSB-021)</name>
    <dbReference type="NCBI Taxonomy" id="946362"/>
    <lineage>
        <taxon>Eukaryota</taxon>
        <taxon>Choanoflagellata</taxon>
        <taxon>Craspedida</taxon>
        <taxon>Salpingoecidae</taxon>
        <taxon>Salpingoeca</taxon>
    </lineage>
</organism>
<dbReference type="GO" id="GO:0005829">
    <property type="term" value="C:cytosol"/>
    <property type="evidence" value="ECO:0007669"/>
    <property type="project" value="TreeGrafter"/>
</dbReference>
<dbReference type="Proteomes" id="UP000007799">
    <property type="component" value="Unassembled WGS sequence"/>
</dbReference>
<evidence type="ECO:0008006" key="5">
    <source>
        <dbReference type="Google" id="ProtNLM"/>
    </source>
</evidence>
<dbReference type="GO" id="GO:0031929">
    <property type="term" value="P:TOR signaling"/>
    <property type="evidence" value="ECO:0007669"/>
    <property type="project" value="TreeGrafter"/>
</dbReference>
<sequence>MSRSFKVDDVWAVTTNKQHMLESRCHFQCASKQSSGSNDEHQQQHQQQQAPASSTASLASADVLDHGSSAQRPEAQATEAQATEAQAAQTQHKVFRVGGPQQGSKGEQGPVEKRGKRMDLLTQLVQQPEAGQLCDFCQFEQAVPFPLPEEVYSRNHVTLWAGKDHSVRFDALGALQGVQDVQGEHELPQVSYAKEWKHARRGRADKLTPVKPYDWTYNTRFAGSLHGSWLVEPTEEGIDFNLLRQPEKILFQEHVFLLADDYSDNGIMHMDVRLRAMPSCLYLLQRQFIRVDHVMVRIHDTRVFKRTGCNHLIRECSTHEVDIPHLDRTAPALPDGRPLHVLCTPTDVGRAMQHFRRTRFERSKLTPQ</sequence>
<feature type="region of interest" description="Disordered" evidence="2">
    <location>
        <begin position="28"/>
        <end position="113"/>
    </location>
</feature>
<dbReference type="PANTHER" id="PTHR21021">
    <property type="entry name" value="GAF/PUTATIVE CYTOSKELETAL PROTEIN"/>
    <property type="match status" value="1"/>
</dbReference>
<dbReference type="AlphaFoldDB" id="F2UKA4"/>
<dbReference type="STRING" id="946362.F2UKA4"/>
<reference evidence="3" key="1">
    <citation type="submission" date="2009-08" db="EMBL/GenBank/DDBJ databases">
        <title>Annotation of Salpingoeca rosetta.</title>
        <authorList>
            <consortium name="The Broad Institute Genome Sequencing Platform"/>
            <person name="Russ C."/>
            <person name="Cuomo C."/>
            <person name="Burger G."/>
            <person name="Gray M.W."/>
            <person name="Holland P.W.H."/>
            <person name="King N."/>
            <person name="Lang F.B.F."/>
            <person name="Roger A.J."/>
            <person name="Ruiz-Trillo I."/>
            <person name="Young S.K."/>
            <person name="Zeng Q."/>
            <person name="Gargeya S."/>
            <person name="Alvarado L."/>
            <person name="Berlin A."/>
            <person name="Chapman S.B."/>
            <person name="Chen Z."/>
            <person name="Freedman E."/>
            <person name="Gellesch M."/>
            <person name="Goldberg J."/>
            <person name="Griggs A."/>
            <person name="Gujja S."/>
            <person name="Heilman E."/>
            <person name="Heiman D."/>
            <person name="Howarth C."/>
            <person name="Mehta T."/>
            <person name="Neiman D."/>
            <person name="Pearson M."/>
            <person name="Roberts A."/>
            <person name="Saif S."/>
            <person name="Shea T."/>
            <person name="Shenoy N."/>
            <person name="Sisk P."/>
            <person name="Stolte C."/>
            <person name="Sykes S."/>
            <person name="White J."/>
            <person name="Yandava C."/>
            <person name="Haas B."/>
            <person name="Nusbaum C."/>
            <person name="Birren B."/>
        </authorList>
    </citation>
    <scope>NUCLEOTIDE SEQUENCE [LARGE SCALE GENOMIC DNA]</scope>
    <source>
        <strain evidence="3">ATCC 50818</strain>
    </source>
</reference>
<dbReference type="InterPro" id="IPR007303">
    <property type="entry name" value="TIP41-like"/>
</dbReference>
<name>F2UKA4_SALR5</name>
<dbReference type="KEGG" id="sre:PTSG_08651"/>
<accession>F2UKA4</accession>
<dbReference type="EMBL" id="GL832978">
    <property type="protein sequence ID" value="EGD77553.1"/>
    <property type="molecule type" value="Genomic_DNA"/>
</dbReference>
<feature type="compositionally biased region" description="Low complexity" evidence="2">
    <location>
        <begin position="74"/>
        <end position="91"/>
    </location>
</feature>
<dbReference type="RefSeq" id="XP_004990441.1">
    <property type="nucleotide sequence ID" value="XM_004990384.1"/>
</dbReference>
<comment type="similarity">
    <text evidence="1">Belongs to the TIP41 family.</text>
</comment>
<dbReference type="PANTHER" id="PTHR21021:SF16">
    <property type="entry name" value="TIP41-LIKE PROTEIN"/>
    <property type="match status" value="1"/>
</dbReference>
<evidence type="ECO:0000313" key="4">
    <source>
        <dbReference type="Proteomes" id="UP000007799"/>
    </source>
</evidence>
<dbReference type="GeneID" id="16070997"/>
<dbReference type="OrthoDB" id="10253878at2759"/>
<evidence type="ECO:0000256" key="2">
    <source>
        <dbReference type="SAM" id="MobiDB-lite"/>
    </source>
</evidence>
<evidence type="ECO:0000256" key="1">
    <source>
        <dbReference type="ARBA" id="ARBA00006658"/>
    </source>
</evidence>
<protein>
    <recommendedName>
        <fullName evidence="5">TIP41-like protein</fullName>
    </recommendedName>
</protein>
<dbReference type="eggNOG" id="KOG3224">
    <property type="taxonomic scope" value="Eukaryota"/>
</dbReference>
<dbReference type="InterPro" id="IPR051330">
    <property type="entry name" value="Phosphatase_reg/MetRdx"/>
</dbReference>